<evidence type="ECO:0000259" key="1">
    <source>
        <dbReference type="PROSITE" id="PS51186"/>
    </source>
</evidence>
<protein>
    <submittedName>
        <fullName evidence="2">N-acetyltransferase</fullName>
    </submittedName>
</protein>
<dbReference type="PROSITE" id="PS51186">
    <property type="entry name" value="GNAT"/>
    <property type="match status" value="1"/>
</dbReference>
<organism evidence="2 3">
    <name type="scientific">Allosphingosinicella humi</name>
    <dbReference type="NCBI Taxonomy" id="2068657"/>
    <lineage>
        <taxon>Bacteria</taxon>
        <taxon>Pseudomonadati</taxon>
        <taxon>Pseudomonadota</taxon>
        <taxon>Alphaproteobacteria</taxon>
        <taxon>Sphingomonadales</taxon>
        <taxon>Sphingomonadaceae</taxon>
        <taxon>Allosphingosinicella</taxon>
    </lineage>
</organism>
<dbReference type="PANTHER" id="PTHR43792">
    <property type="entry name" value="GNAT FAMILY, PUTATIVE (AFU_ORTHOLOGUE AFUA_3G00765)-RELATED-RELATED"/>
    <property type="match status" value="1"/>
</dbReference>
<keyword evidence="3" id="KW-1185">Reference proteome</keyword>
<dbReference type="Pfam" id="PF13302">
    <property type="entry name" value="Acetyltransf_3"/>
    <property type="match status" value="1"/>
</dbReference>
<gene>
    <name evidence="2" type="ORF">DF286_12970</name>
</gene>
<dbReference type="RefSeq" id="WP_109271825.1">
    <property type="nucleotide sequence ID" value="NZ_QFFF01000001.1"/>
</dbReference>
<dbReference type="InterPro" id="IPR016181">
    <property type="entry name" value="Acyl_CoA_acyltransferase"/>
</dbReference>
<dbReference type="InterPro" id="IPR000182">
    <property type="entry name" value="GNAT_dom"/>
</dbReference>
<proteinExistence type="predicted"/>
<name>A0A2U2J5S0_9SPHN</name>
<dbReference type="EMBL" id="QFFF01000001">
    <property type="protein sequence ID" value="PWG03686.1"/>
    <property type="molecule type" value="Genomic_DNA"/>
</dbReference>
<dbReference type="Proteomes" id="UP000245916">
    <property type="component" value="Unassembled WGS sequence"/>
</dbReference>
<keyword evidence="2" id="KW-0808">Transferase</keyword>
<accession>A0A2U2J5S0</accession>
<feature type="domain" description="N-acetyltransferase" evidence="1">
    <location>
        <begin position="9"/>
        <end position="178"/>
    </location>
</feature>
<dbReference type="OrthoDB" id="5295305at2"/>
<dbReference type="Gene3D" id="3.40.630.30">
    <property type="match status" value="1"/>
</dbReference>
<sequence length="185" mass="21161">MIFAESERLRLRRLRDDDLEPLIRNWSDPAISRYTSRRPDLRGFLTQIVADMQAKLPGETEPGGPWYQFVIERRENGLAIGDIGVGFGIPGERQVELGYRLHPDHQRRGYAREAVAAIIDYLVDSHAIHRFVAVTAAPNTASIALLRSLGFRKEGEFRQSFLCDGAWLDDEYYALLASEWTVRRT</sequence>
<dbReference type="GO" id="GO:0016747">
    <property type="term" value="F:acyltransferase activity, transferring groups other than amino-acyl groups"/>
    <property type="evidence" value="ECO:0007669"/>
    <property type="project" value="InterPro"/>
</dbReference>
<comment type="caution">
    <text evidence="2">The sequence shown here is derived from an EMBL/GenBank/DDBJ whole genome shotgun (WGS) entry which is preliminary data.</text>
</comment>
<reference evidence="2 3" key="1">
    <citation type="submission" date="2018-05" db="EMBL/GenBank/DDBJ databases">
        <title>Genome of Sphingosinicella humi QZX222.</title>
        <authorList>
            <person name="Qiao Z."/>
            <person name="Wang G."/>
        </authorList>
    </citation>
    <scope>NUCLEOTIDE SEQUENCE [LARGE SCALE GENOMIC DNA]</scope>
    <source>
        <strain evidence="2 3">QZX222</strain>
    </source>
</reference>
<dbReference type="AlphaFoldDB" id="A0A2U2J5S0"/>
<dbReference type="SUPFAM" id="SSF55729">
    <property type="entry name" value="Acyl-CoA N-acyltransferases (Nat)"/>
    <property type="match status" value="1"/>
</dbReference>
<evidence type="ECO:0000313" key="2">
    <source>
        <dbReference type="EMBL" id="PWG03686.1"/>
    </source>
</evidence>
<evidence type="ECO:0000313" key="3">
    <source>
        <dbReference type="Proteomes" id="UP000245916"/>
    </source>
</evidence>
<dbReference type="InterPro" id="IPR051531">
    <property type="entry name" value="N-acetyltransferase"/>
</dbReference>
<dbReference type="PANTHER" id="PTHR43792:SF1">
    <property type="entry name" value="N-ACETYLTRANSFERASE DOMAIN-CONTAINING PROTEIN"/>
    <property type="match status" value="1"/>
</dbReference>